<dbReference type="Proteomes" id="UP000327294">
    <property type="component" value="Chromosome"/>
</dbReference>
<organism evidence="2 3">
    <name type="scientific">Streptomyces phaeolivaceus</name>
    <dbReference type="NCBI Taxonomy" id="2653200"/>
    <lineage>
        <taxon>Bacteria</taxon>
        <taxon>Bacillati</taxon>
        <taxon>Actinomycetota</taxon>
        <taxon>Actinomycetes</taxon>
        <taxon>Kitasatosporales</taxon>
        <taxon>Streptomycetaceae</taxon>
        <taxon>Streptomyces</taxon>
    </lineage>
</organism>
<evidence type="ECO:0000313" key="3">
    <source>
        <dbReference type="Proteomes" id="UP000327294"/>
    </source>
</evidence>
<reference evidence="2 3" key="1">
    <citation type="submission" date="2019-10" db="EMBL/GenBank/DDBJ databases">
        <title>Streptomyces sp. strain GY16 isolated from leaves of Broussonetia papyrifera.</title>
        <authorList>
            <person name="Mo P."/>
        </authorList>
    </citation>
    <scope>NUCLEOTIDE SEQUENCE [LARGE SCALE GENOMIC DNA]</scope>
    <source>
        <strain evidence="2 3">GY16</strain>
    </source>
</reference>
<evidence type="ECO:0000313" key="2">
    <source>
        <dbReference type="EMBL" id="QFQ98547.1"/>
    </source>
</evidence>
<dbReference type="RefSeq" id="WP_152170005.1">
    <property type="nucleotide sequence ID" value="NZ_CP045096.1"/>
</dbReference>
<dbReference type="InterPro" id="IPR032830">
    <property type="entry name" value="XPB/Ssl2_N"/>
</dbReference>
<name>A0A5P8K7G9_9ACTN</name>
<accession>A0A5P8K7G9</accession>
<sequence>MTEHEAQANLRAVLQLCAAGRLRCSEKTLRPSAATVKAVAEALGAGDFYAEEPIAAFAWPLLLQAGGLAELASGKLALTARGRAALTKPAYDTLALLWRRWLSHGVIDEFSRVEAIKGQRAANVLTAVKPRRAQVGAALAACTPGEWTDVDTLFRTMRKAGHDPRIARTERALWKLYLEDPEYGSLGYDGFHNWELLQGRYTLAVFFEYAAVLGLIDVDYQPPVGARDDYRDNWGADWTDCISRYDGLLALRLNPLGAYATGQTATYIPTLAPADTAPKDSGGLKVLPNHDVVALDGLAPAEILLLDAFAERTGDRVWSLTSASLLTAVGTGRDLAELRRHLEAAAGPLPQTVTTLLDDATRRVGQVRDTGPVHLIECADPAVAALLATDRRTRAHCTRLGERHLAVPLDKLPAFRRSALAQGYPVG</sequence>
<dbReference type="KEGG" id="sphv:F9278_22900"/>
<proteinExistence type="predicted"/>
<keyword evidence="3" id="KW-1185">Reference proteome</keyword>
<evidence type="ECO:0000259" key="1">
    <source>
        <dbReference type="Pfam" id="PF13625"/>
    </source>
</evidence>
<dbReference type="Pfam" id="PF13625">
    <property type="entry name" value="Helicase_C_3"/>
    <property type="match status" value="1"/>
</dbReference>
<protein>
    <recommendedName>
        <fullName evidence="1">Helicase XPB/Ssl2 N-terminal domain-containing protein</fullName>
    </recommendedName>
</protein>
<dbReference type="AlphaFoldDB" id="A0A5P8K7G9"/>
<dbReference type="EMBL" id="CP045096">
    <property type="protein sequence ID" value="QFQ98547.1"/>
    <property type="molecule type" value="Genomic_DNA"/>
</dbReference>
<gene>
    <name evidence="2" type="ORF">F9278_22900</name>
</gene>
<feature type="domain" description="Helicase XPB/Ssl2 N-terminal" evidence="1">
    <location>
        <begin position="315"/>
        <end position="395"/>
    </location>
</feature>